<keyword evidence="4" id="KW-1185">Reference proteome</keyword>
<dbReference type="OrthoDB" id="8778878at2"/>
<evidence type="ECO:0000313" key="3">
    <source>
        <dbReference type="EMBL" id="QJQ06010.1"/>
    </source>
</evidence>
<organism evidence="3 4">
    <name type="scientific">Undibacterium piscinae</name>
    <dbReference type="NCBI Taxonomy" id="2495591"/>
    <lineage>
        <taxon>Bacteria</taxon>
        <taxon>Pseudomonadati</taxon>
        <taxon>Pseudomonadota</taxon>
        <taxon>Betaproteobacteria</taxon>
        <taxon>Burkholderiales</taxon>
        <taxon>Oxalobacteraceae</taxon>
        <taxon>Undibacterium</taxon>
    </lineage>
</organism>
<feature type="region of interest" description="Disordered" evidence="1">
    <location>
        <begin position="33"/>
        <end position="64"/>
    </location>
</feature>
<evidence type="ECO:0008006" key="5">
    <source>
        <dbReference type="Google" id="ProtNLM"/>
    </source>
</evidence>
<dbReference type="AlphaFoldDB" id="A0A6M4A5M5"/>
<sequence>MKTISKTTSALMLCLFGLVLPVSVLAQSKPAPMPPNLEKLEEAPDSGITIAKPDSSKKKMTEKRVGGKLTEVEVTSGKSTYVVKPDQEVGNAPRGTVQGDANRGAQWKVFEFGGKKEAKEVEHEAALPVAPEPLKPASSASVPASMPAKK</sequence>
<dbReference type="Proteomes" id="UP000274350">
    <property type="component" value="Chromosome"/>
</dbReference>
<protein>
    <recommendedName>
        <fullName evidence="5">DUF2782 domain-containing protein</fullName>
    </recommendedName>
</protein>
<evidence type="ECO:0000313" key="4">
    <source>
        <dbReference type="Proteomes" id="UP000274350"/>
    </source>
</evidence>
<feature type="signal peptide" evidence="2">
    <location>
        <begin position="1"/>
        <end position="26"/>
    </location>
</feature>
<feature type="compositionally biased region" description="Basic and acidic residues" evidence="1">
    <location>
        <begin position="54"/>
        <end position="64"/>
    </location>
</feature>
<keyword evidence="2" id="KW-0732">Signal</keyword>
<feature type="chain" id="PRO_5026871669" description="DUF2782 domain-containing protein" evidence="2">
    <location>
        <begin position="27"/>
        <end position="150"/>
    </location>
</feature>
<proteinExistence type="predicted"/>
<dbReference type="EMBL" id="CP051152">
    <property type="protein sequence ID" value="QJQ06010.1"/>
    <property type="molecule type" value="Genomic_DNA"/>
</dbReference>
<name>A0A6M4A5M5_9BURK</name>
<feature type="region of interest" description="Disordered" evidence="1">
    <location>
        <begin position="123"/>
        <end position="150"/>
    </location>
</feature>
<evidence type="ECO:0000256" key="2">
    <source>
        <dbReference type="SAM" id="SignalP"/>
    </source>
</evidence>
<evidence type="ECO:0000256" key="1">
    <source>
        <dbReference type="SAM" id="MobiDB-lite"/>
    </source>
</evidence>
<dbReference type="KEGG" id="upi:EJG51_009265"/>
<gene>
    <name evidence="3" type="ORF">EJG51_009265</name>
</gene>
<reference evidence="3 4" key="1">
    <citation type="journal article" date="2019" name="Int. J. Syst. Evol. Microbiol.">
        <title>Undibacterium piscinae sp. nov., isolated from Korean shiner intestine.</title>
        <authorList>
            <person name="Lee S.Y."/>
            <person name="Kang W."/>
            <person name="Kim P.S."/>
            <person name="Kim H.S."/>
            <person name="Sung H."/>
            <person name="Shin N.R."/>
            <person name="Whon T.W."/>
            <person name="Yun J.H."/>
            <person name="Lee J.Y."/>
            <person name="Lee J.Y."/>
            <person name="Jung M.J."/>
            <person name="Jeong Y.S."/>
            <person name="Tak E.J."/>
            <person name="Han J.E."/>
            <person name="Hyun D.W."/>
            <person name="Kang M.S."/>
            <person name="Lee K.E."/>
            <person name="Lee B.H."/>
            <person name="Bae J.W."/>
        </authorList>
    </citation>
    <scope>NUCLEOTIDE SEQUENCE [LARGE SCALE GENOMIC DNA]</scope>
    <source>
        <strain evidence="3 4">S11R28</strain>
    </source>
</reference>
<feature type="compositionally biased region" description="Low complexity" evidence="1">
    <location>
        <begin position="135"/>
        <end position="150"/>
    </location>
</feature>
<accession>A0A6M4A5M5</accession>